<keyword evidence="4" id="KW-1185">Reference proteome</keyword>
<evidence type="ECO:0000256" key="1">
    <source>
        <dbReference type="SAM" id="SignalP"/>
    </source>
</evidence>
<dbReference type="AlphaFoldDB" id="A0A4Q5M5E8"/>
<dbReference type="Pfam" id="PF14129">
    <property type="entry name" value="DUF4296"/>
    <property type="match status" value="1"/>
</dbReference>
<evidence type="ECO:0000313" key="4">
    <source>
        <dbReference type="Proteomes" id="UP000293162"/>
    </source>
</evidence>
<dbReference type="InterPro" id="IPR025381">
    <property type="entry name" value="DUF4296"/>
</dbReference>
<reference evidence="3 4" key="1">
    <citation type="submission" date="2019-02" db="EMBL/GenBank/DDBJ databases">
        <title>Bacterial novel species Emticicia sp. 17J42-9 isolated from soil.</title>
        <authorList>
            <person name="Jung H.-Y."/>
        </authorList>
    </citation>
    <scope>NUCLEOTIDE SEQUENCE [LARGE SCALE GENOMIC DNA]</scope>
    <source>
        <strain evidence="3 4">17J42-9</strain>
    </source>
</reference>
<dbReference type="RefSeq" id="WP_130019005.1">
    <property type="nucleotide sequence ID" value="NZ_SEWF01000001.1"/>
</dbReference>
<dbReference type="OrthoDB" id="981921at2"/>
<feature type="domain" description="DUF4296" evidence="2">
    <location>
        <begin position="28"/>
        <end position="114"/>
    </location>
</feature>
<dbReference type="PROSITE" id="PS51257">
    <property type="entry name" value="PROKAR_LIPOPROTEIN"/>
    <property type="match status" value="1"/>
</dbReference>
<name>A0A4Q5M5E8_9BACT</name>
<keyword evidence="1" id="KW-0732">Signal</keyword>
<protein>
    <submittedName>
        <fullName evidence="3">DUF4296 domain-containing protein</fullName>
    </submittedName>
</protein>
<accession>A0A4Q5M5E8</accession>
<sequence>MKILTKKIFLHLAIISTLISCIGDPTPPDGVIDVNTMAKILADIHLTEAKVNRLSFQAYDSTRVVYLEFERRIMAKYKVDTANYKASYRFYVQNPELMVKVYEETLNILDEKKKNKQIKTD</sequence>
<proteinExistence type="predicted"/>
<evidence type="ECO:0000259" key="2">
    <source>
        <dbReference type="Pfam" id="PF14129"/>
    </source>
</evidence>
<feature type="chain" id="PRO_5020838721" evidence="1">
    <location>
        <begin position="23"/>
        <end position="121"/>
    </location>
</feature>
<organism evidence="3 4">
    <name type="scientific">Emticicia agri</name>
    <dbReference type="NCBI Taxonomy" id="2492393"/>
    <lineage>
        <taxon>Bacteria</taxon>
        <taxon>Pseudomonadati</taxon>
        <taxon>Bacteroidota</taxon>
        <taxon>Cytophagia</taxon>
        <taxon>Cytophagales</taxon>
        <taxon>Leadbetterellaceae</taxon>
        <taxon>Emticicia</taxon>
    </lineage>
</organism>
<evidence type="ECO:0000313" key="3">
    <source>
        <dbReference type="EMBL" id="RYU97658.1"/>
    </source>
</evidence>
<dbReference type="EMBL" id="SEWF01000001">
    <property type="protein sequence ID" value="RYU97658.1"/>
    <property type="molecule type" value="Genomic_DNA"/>
</dbReference>
<gene>
    <name evidence="3" type="ORF">EWM59_00620</name>
</gene>
<dbReference type="Proteomes" id="UP000293162">
    <property type="component" value="Unassembled WGS sequence"/>
</dbReference>
<feature type="signal peptide" evidence="1">
    <location>
        <begin position="1"/>
        <end position="22"/>
    </location>
</feature>
<comment type="caution">
    <text evidence="3">The sequence shown here is derived from an EMBL/GenBank/DDBJ whole genome shotgun (WGS) entry which is preliminary data.</text>
</comment>